<dbReference type="Gene3D" id="3.40.50.300">
    <property type="entry name" value="P-loop containing nucleotide triphosphate hydrolases"/>
    <property type="match status" value="1"/>
</dbReference>
<keyword evidence="5" id="KW-0067">ATP-binding</keyword>
<accession>A0A803LGM6</accession>
<keyword evidence="12" id="KW-1185">Reference proteome</keyword>
<dbReference type="Gene3D" id="1.20.5.4130">
    <property type="match status" value="1"/>
</dbReference>
<dbReference type="PANTHER" id="PTHR36766:SF35">
    <property type="entry name" value="DISEASE RESISTANCE PROTEIN RGA3"/>
    <property type="match status" value="1"/>
</dbReference>
<feature type="domain" description="Disease resistance protein At4g27190-like leucine-rich repeats" evidence="8">
    <location>
        <begin position="971"/>
        <end position="1111"/>
    </location>
</feature>
<evidence type="ECO:0000259" key="7">
    <source>
        <dbReference type="Pfam" id="PF18052"/>
    </source>
</evidence>
<dbReference type="SUPFAM" id="SSF52047">
    <property type="entry name" value="RNI-like"/>
    <property type="match status" value="1"/>
</dbReference>
<dbReference type="GO" id="GO:0006952">
    <property type="term" value="P:defense response"/>
    <property type="evidence" value="ECO:0007669"/>
    <property type="project" value="UniProtKB-KW"/>
</dbReference>
<name>A0A803LGM6_CHEQI</name>
<dbReference type="Pfam" id="PF23559">
    <property type="entry name" value="WHD_DRP"/>
    <property type="match status" value="1"/>
</dbReference>
<dbReference type="Pfam" id="PF25019">
    <property type="entry name" value="LRR_R13L1-DRL21"/>
    <property type="match status" value="1"/>
</dbReference>
<dbReference type="GO" id="GO:0051707">
    <property type="term" value="P:response to other organism"/>
    <property type="evidence" value="ECO:0007669"/>
    <property type="project" value="UniProtKB-ARBA"/>
</dbReference>
<dbReference type="Proteomes" id="UP000596660">
    <property type="component" value="Unplaced"/>
</dbReference>
<evidence type="ECO:0000259" key="6">
    <source>
        <dbReference type="Pfam" id="PF00931"/>
    </source>
</evidence>
<dbReference type="PANTHER" id="PTHR36766">
    <property type="entry name" value="PLANT BROAD-SPECTRUM MILDEW RESISTANCE PROTEIN RPW8"/>
    <property type="match status" value="1"/>
</dbReference>
<keyword evidence="2" id="KW-0677">Repeat</keyword>
<dbReference type="Pfam" id="PF18052">
    <property type="entry name" value="Rx_N"/>
    <property type="match status" value="1"/>
</dbReference>
<dbReference type="InterPro" id="IPR057135">
    <property type="entry name" value="At4g27190-like_LRR"/>
</dbReference>
<dbReference type="InterPro" id="IPR032675">
    <property type="entry name" value="LRR_dom_sf"/>
</dbReference>
<keyword evidence="1" id="KW-0433">Leucine-rich repeat</keyword>
<reference evidence="11" key="2">
    <citation type="submission" date="2021-03" db="UniProtKB">
        <authorList>
            <consortium name="EnsemblPlants"/>
        </authorList>
    </citation>
    <scope>IDENTIFICATION</scope>
</reference>
<evidence type="ECO:0000259" key="10">
    <source>
        <dbReference type="Pfam" id="PF25019"/>
    </source>
</evidence>
<dbReference type="InterPro" id="IPR041118">
    <property type="entry name" value="Rx_N"/>
</dbReference>
<evidence type="ECO:0000259" key="8">
    <source>
        <dbReference type="Pfam" id="PF23247"/>
    </source>
</evidence>
<dbReference type="Pfam" id="PF23247">
    <property type="entry name" value="LRR_RPS2"/>
    <property type="match status" value="1"/>
</dbReference>
<dbReference type="InterPro" id="IPR036388">
    <property type="entry name" value="WH-like_DNA-bd_sf"/>
</dbReference>
<dbReference type="InterPro" id="IPR027417">
    <property type="entry name" value="P-loop_NTPase"/>
</dbReference>
<dbReference type="EnsemblPlants" id="AUR62013123-RA">
    <property type="protein sequence ID" value="AUR62013123-RA:cds"/>
    <property type="gene ID" value="AUR62013123"/>
</dbReference>
<organism evidence="11 12">
    <name type="scientific">Chenopodium quinoa</name>
    <name type="common">Quinoa</name>
    <dbReference type="NCBI Taxonomy" id="63459"/>
    <lineage>
        <taxon>Eukaryota</taxon>
        <taxon>Viridiplantae</taxon>
        <taxon>Streptophyta</taxon>
        <taxon>Embryophyta</taxon>
        <taxon>Tracheophyta</taxon>
        <taxon>Spermatophyta</taxon>
        <taxon>Magnoliopsida</taxon>
        <taxon>eudicotyledons</taxon>
        <taxon>Gunneridae</taxon>
        <taxon>Pentapetalae</taxon>
        <taxon>Caryophyllales</taxon>
        <taxon>Chenopodiaceae</taxon>
        <taxon>Chenopodioideae</taxon>
        <taxon>Atripliceae</taxon>
        <taxon>Chenopodium</taxon>
    </lineage>
</organism>
<sequence>MPEEMRNLTSLIHLDIRGCRMELKKRCKNPNGADWPNIQHIPNIGGLSLVQTILQVFGSPIWTEIESVLGVQSQLEKLKLTMSTIQDVLLDAEEQERRHHVCPSHVERGILVRLKEALYQADDLFDEVTTFAHRKKLMPGNKLSKEVSRFCSCFNQLRSDFIWSREIKSIREELDDVVNDHQLACGIRHSVDFVDSRVRNNPRETHSHVNLENDVIIGRDDDKRLLIDTLLDTTVEENVSVVSIVGIGGLGKTTLAQLVYNDYKIKREFPLKMWVCVSDNFNVKALAGQILAAATDQVNQSDGFTMDQLQIKLRERLDRSKYLLVLDDVWNENSEVWRTMKILLVGGGKGSRVLVTTRSKKVAVVMGSCWTHELKGLSDEESWNLFQRMTLEPEQHQTEANLVDIGKEIVRKCATVPLAIRVIGRLLRGQDESQWQNLKNNLENIIQDEANGIIPVLKISYNYLPFHLKSCFSYCAVFPKDYKIIKEDLICRWMAQGFIMPYGESFEDAGDKYFEQLLQSTRNFNKKTRHVYMDETHESTPEDIVGLEELPSGIGELVHLRTLPRELRKLVNLRHLDIYACWKLTHMPPGMNSMTSLQKLTMFAVSGGATSNAAWSWRSTDGVGQLEDLDDFTNYTRTMKIIVNEDVRYDAVGRGMLLKSQNLREIWYFWKFAYNNTEVLLQALKPHSNLRNLRFTCYPGVRLPTWTMNLKSCLPNLAKIEIRDCKRLEHLPMMSQLRHLKVLGLKELHGVEYMESSSINNGDDNELVFFPSLEKLKLIKMANLKGWWKPSTLFVGSSMNLKSCLLNLVEIVISDCNRVEQLPLMSHLRHLKVLKLYTLEELEYIENSSYINSGDEDELVFFPSLKTMWLTRMPKLKGWWKPSSELELEESETPQAPKLSGLEIEKCPELTAFPLCPGLQQLYLEDFNEALGPIIRETTQQKEEGLHGSLRTVDIDNKMKEFKTGEVGEVFRSGRLSSLRSLDIWRCYNLKSISGRGVWDHFTALESLSLRFLYELELEDEDDVINNKSTEEGCIHNNNEGSDAEMPWRYLAPTLRSLTLLDLPKVVKLPKGIGCLSSLQSLRITHCEKIKRMPEEMRHLTSLTKLHIGGCIPELTKECENKTGANWSNIQHIPDIKLGLASLLVLYDALDASIPGNTWKPSDTKRVGLSKTVLIFDVREDIVATVPTFPFP</sequence>
<dbReference type="GO" id="GO:0043531">
    <property type="term" value="F:ADP binding"/>
    <property type="evidence" value="ECO:0007669"/>
    <property type="project" value="InterPro"/>
</dbReference>
<feature type="domain" description="NB-ARC" evidence="6">
    <location>
        <begin position="226"/>
        <end position="391"/>
    </location>
</feature>
<evidence type="ECO:0000313" key="12">
    <source>
        <dbReference type="Proteomes" id="UP000596660"/>
    </source>
</evidence>
<dbReference type="SUPFAM" id="SSF52058">
    <property type="entry name" value="L domain-like"/>
    <property type="match status" value="2"/>
</dbReference>
<reference evidence="11" key="1">
    <citation type="journal article" date="2017" name="Nature">
        <title>The genome of Chenopodium quinoa.</title>
        <authorList>
            <person name="Jarvis D.E."/>
            <person name="Ho Y.S."/>
            <person name="Lightfoot D.J."/>
            <person name="Schmoeckel S.M."/>
            <person name="Li B."/>
            <person name="Borm T.J.A."/>
            <person name="Ohyanagi H."/>
            <person name="Mineta K."/>
            <person name="Michell C.T."/>
            <person name="Saber N."/>
            <person name="Kharbatia N.M."/>
            <person name="Rupper R.R."/>
            <person name="Sharp A.R."/>
            <person name="Dally N."/>
            <person name="Boughton B.A."/>
            <person name="Woo Y.H."/>
            <person name="Gao G."/>
            <person name="Schijlen E.G.W.M."/>
            <person name="Guo X."/>
            <person name="Momin A.A."/>
            <person name="Negrao S."/>
            <person name="Al-Babili S."/>
            <person name="Gehring C."/>
            <person name="Roessner U."/>
            <person name="Jung C."/>
            <person name="Murphy K."/>
            <person name="Arold S.T."/>
            <person name="Gojobori T."/>
            <person name="van der Linden C.G."/>
            <person name="van Loo E.N."/>
            <person name="Jellen E.N."/>
            <person name="Maughan P.J."/>
            <person name="Tester M."/>
        </authorList>
    </citation>
    <scope>NUCLEOTIDE SEQUENCE [LARGE SCALE GENOMIC DNA]</scope>
    <source>
        <strain evidence="11">cv. PI 614886</strain>
    </source>
</reference>
<dbReference type="PRINTS" id="PR00364">
    <property type="entry name" value="DISEASERSIST"/>
</dbReference>
<feature type="domain" description="Disease resistance N-terminal" evidence="7">
    <location>
        <begin position="50"/>
        <end position="142"/>
    </location>
</feature>
<evidence type="ECO:0000313" key="11">
    <source>
        <dbReference type="EnsemblPlants" id="AUR62013123-RA:cds"/>
    </source>
</evidence>
<keyword evidence="4" id="KW-0611">Plant defense</keyword>
<evidence type="ECO:0000256" key="1">
    <source>
        <dbReference type="ARBA" id="ARBA00022614"/>
    </source>
</evidence>
<evidence type="ECO:0000256" key="4">
    <source>
        <dbReference type="ARBA" id="ARBA00022821"/>
    </source>
</evidence>
<dbReference type="FunFam" id="3.40.50.300:FF:001091">
    <property type="entry name" value="Probable disease resistance protein At1g61300"/>
    <property type="match status" value="1"/>
</dbReference>
<evidence type="ECO:0000256" key="2">
    <source>
        <dbReference type="ARBA" id="ARBA00022737"/>
    </source>
</evidence>
<dbReference type="InterPro" id="IPR002182">
    <property type="entry name" value="NB-ARC"/>
</dbReference>
<dbReference type="Gene3D" id="1.10.10.10">
    <property type="entry name" value="Winged helix-like DNA-binding domain superfamily/Winged helix DNA-binding domain"/>
    <property type="match status" value="1"/>
</dbReference>
<dbReference type="InterPro" id="IPR058922">
    <property type="entry name" value="WHD_DRP"/>
</dbReference>
<dbReference type="InterPro" id="IPR056789">
    <property type="entry name" value="LRR_R13L1-DRL21"/>
</dbReference>
<dbReference type="InterPro" id="IPR042197">
    <property type="entry name" value="Apaf_helical"/>
</dbReference>
<dbReference type="OMA" id="YMDETHE"/>
<dbReference type="Gene3D" id="3.80.10.10">
    <property type="entry name" value="Ribonuclease Inhibitor"/>
    <property type="match status" value="3"/>
</dbReference>
<keyword evidence="3" id="KW-0547">Nucleotide-binding</keyword>
<dbReference type="AlphaFoldDB" id="A0A803LGM6"/>
<dbReference type="Gene3D" id="1.10.8.430">
    <property type="entry name" value="Helical domain of apoptotic protease-activating factors"/>
    <property type="match status" value="1"/>
</dbReference>
<protein>
    <submittedName>
        <fullName evidence="11">Uncharacterized protein</fullName>
    </submittedName>
</protein>
<proteinExistence type="predicted"/>
<evidence type="ECO:0000256" key="3">
    <source>
        <dbReference type="ARBA" id="ARBA00022741"/>
    </source>
</evidence>
<dbReference type="GO" id="GO:0005524">
    <property type="term" value="F:ATP binding"/>
    <property type="evidence" value="ECO:0007669"/>
    <property type="project" value="UniProtKB-KW"/>
</dbReference>
<dbReference type="SUPFAM" id="SSF52540">
    <property type="entry name" value="P-loop containing nucleoside triphosphate hydrolases"/>
    <property type="match status" value="1"/>
</dbReference>
<dbReference type="Gramene" id="AUR62013123-RA">
    <property type="protein sequence ID" value="AUR62013123-RA:cds"/>
    <property type="gene ID" value="AUR62013123"/>
</dbReference>
<dbReference type="Pfam" id="PF00931">
    <property type="entry name" value="NB-ARC"/>
    <property type="match status" value="1"/>
</dbReference>
<evidence type="ECO:0000259" key="9">
    <source>
        <dbReference type="Pfam" id="PF23559"/>
    </source>
</evidence>
<feature type="domain" description="R13L1/DRL21-like LRR repeat region" evidence="10">
    <location>
        <begin position="626"/>
        <end position="747"/>
    </location>
</feature>
<evidence type="ECO:0000256" key="5">
    <source>
        <dbReference type="ARBA" id="ARBA00022840"/>
    </source>
</evidence>
<feature type="domain" description="Disease resistance protein winged helix" evidence="9">
    <location>
        <begin position="477"/>
        <end position="520"/>
    </location>
</feature>